<evidence type="ECO:0000256" key="3">
    <source>
        <dbReference type="ARBA" id="ARBA00006958"/>
    </source>
</evidence>
<gene>
    <name evidence="9" type="ORF">KUF71_013028</name>
</gene>
<keyword evidence="4" id="KW-0540">Nuclease</keyword>
<name>A0AAE1LW47_9NEOP</name>
<protein>
    <submittedName>
        <fullName evidence="9">Protein ALP1-like</fullName>
    </submittedName>
</protein>
<keyword evidence="7" id="KW-0539">Nucleus</keyword>
<keyword evidence="10" id="KW-1185">Reference proteome</keyword>
<feature type="domain" description="DDE Tnp4" evidence="8">
    <location>
        <begin position="92"/>
        <end position="194"/>
    </location>
</feature>
<dbReference type="InterPro" id="IPR045249">
    <property type="entry name" value="HARBI1-like"/>
</dbReference>
<evidence type="ECO:0000313" key="10">
    <source>
        <dbReference type="Proteomes" id="UP001219518"/>
    </source>
</evidence>
<dbReference type="GO" id="GO:0005634">
    <property type="term" value="C:nucleus"/>
    <property type="evidence" value="ECO:0007669"/>
    <property type="project" value="UniProtKB-SubCell"/>
</dbReference>
<keyword evidence="5" id="KW-0479">Metal-binding</keyword>
<dbReference type="Pfam" id="PF13359">
    <property type="entry name" value="DDE_Tnp_4"/>
    <property type="match status" value="1"/>
</dbReference>
<dbReference type="GO" id="GO:0016787">
    <property type="term" value="F:hydrolase activity"/>
    <property type="evidence" value="ECO:0007669"/>
    <property type="project" value="UniProtKB-KW"/>
</dbReference>
<reference evidence="9" key="1">
    <citation type="submission" date="2021-07" db="EMBL/GenBank/DDBJ databases">
        <authorList>
            <person name="Catto M.A."/>
            <person name="Jacobson A."/>
            <person name="Kennedy G."/>
            <person name="Labadie P."/>
            <person name="Hunt B.G."/>
            <person name="Srinivasan R."/>
        </authorList>
    </citation>
    <scope>NUCLEOTIDE SEQUENCE</scope>
    <source>
        <strain evidence="9">PL_HMW_Pooled</strain>
        <tissue evidence="9">Head</tissue>
    </source>
</reference>
<accession>A0AAE1LW47</accession>
<evidence type="ECO:0000256" key="7">
    <source>
        <dbReference type="ARBA" id="ARBA00023242"/>
    </source>
</evidence>
<dbReference type="Proteomes" id="UP001219518">
    <property type="component" value="Unassembled WGS sequence"/>
</dbReference>
<evidence type="ECO:0000259" key="8">
    <source>
        <dbReference type="Pfam" id="PF13359"/>
    </source>
</evidence>
<evidence type="ECO:0000256" key="5">
    <source>
        <dbReference type="ARBA" id="ARBA00022723"/>
    </source>
</evidence>
<evidence type="ECO:0000256" key="4">
    <source>
        <dbReference type="ARBA" id="ARBA00022722"/>
    </source>
</evidence>
<dbReference type="PANTHER" id="PTHR22930">
    <property type="match status" value="1"/>
</dbReference>
<feature type="non-terminal residue" evidence="9">
    <location>
        <position position="1"/>
    </location>
</feature>
<sequence length="196" mass="23026">AVINLCIYFVNISILENSDEHGPVIWEGVQVDINDFLEMHNEAFRLHFRMCTERFEFQDLVHVIGNHNGEDCDDHVRRNDELDLRRILLLVGVVDHTLLFRDIYVGEPGSLHDSRVLRKSPWSSRLLEDETLLAPDEYILGDAAYILTNKVLVPYRNYGNLTIHQTNYNYRLSSSRSLVERAFGLLKMKWRRLHYL</sequence>
<dbReference type="InterPro" id="IPR027806">
    <property type="entry name" value="HARBI1_dom"/>
</dbReference>
<evidence type="ECO:0000256" key="6">
    <source>
        <dbReference type="ARBA" id="ARBA00022801"/>
    </source>
</evidence>
<evidence type="ECO:0000313" key="9">
    <source>
        <dbReference type="EMBL" id="KAK3932569.1"/>
    </source>
</evidence>
<comment type="cofactor">
    <cofactor evidence="1">
        <name>a divalent metal cation</name>
        <dbReference type="ChEBI" id="CHEBI:60240"/>
    </cofactor>
</comment>
<dbReference type="GO" id="GO:0046872">
    <property type="term" value="F:metal ion binding"/>
    <property type="evidence" value="ECO:0007669"/>
    <property type="project" value="UniProtKB-KW"/>
</dbReference>
<dbReference type="EMBL" id="JAHWGI010001437">
    <property type="protein sequence ID" value="KAK3932569.1"/>
    <property type="molecule type" value="Genomic_DNA"/>
</dbReference>
<evidence type="ECO:0000256" key="1">
    <source>
        <dbReference type="ARBA" id="ARBA00001968"/>
    </source>
</evidence>
<dbReference type="PANTHER" id="PTHR22930:SF85">
    <property type="entry name" value="GH03217P-RELATED"/>
    <property type="match status" value="1"/>
</dbReference>
<comment type="caution">
    <text evidence="9">The sequence shown here is derived from an EMBL/GenBank/DDBJ whole genome shotgun (WGS) entry which is preliminary data.</text>
</comment>
<evidence type="ECO:0000256" key="2">
    <source>
        <dbReference type="ARBA" id="ARBA00004123"/>
    </source>
</evidence>
<organism evidence="9 10">
    <name type="scientific">Frankliniella fusca</name>
    <dbReference type="NCBI Taxonomy" id="407009"/>
    <lineage>
        <taxon>Eukaryota</taxon>
        <taxon>Metazoa</taxon>
        <taxon>Ecdysozoa</taxon>
        <taxon>Arthropoda</taxon>
        <taxon>Hexapoda</taxon>
        <taxon>Insecta</taxon>
        <taxon>Pterygota</taxon>
        <taxon>Neoptera</taxon>
        <taxon>Paraneoptera</taxon>
        <taxon>Thysanoptera</taxon>
        <taxon>Terebrantia</taxon>
        <taxon>Thripoidea</taxon>
        <taxon>Thripidae</taxon>
        <taxon>Frankliniella</taxon>
    </lineage>
</organism>
<comment type="subcellular location">
    <subcellularLocation>
        <location evidence="2">Nucleus</location>
    </subcellularLocation>
</comment>
<reference evidence="9" key="2">
    <citation type="journal article" date="2023" name="BMC Genomics">
        <title>Pest status, molecular evolution, and epigenetic factors derived from the genome assembly of Frankliniella fusca, a thysanopteran phytovirus vector.</title>
        <authorList>
            <person name="Catto M.A."/>
            <person name="Labadie P.E."/>
            <person name="Jacobson A.L."/>
            <person name="Kennedy G.G."/>
            <person name="Srinivasan R."/>
            <person name="Hunt B.G."/>
        </authorList>
    </citation>
    <scope>NUCLEOTIDE SEQUENCE</scope>
    <source>
        <strain evidence="9">PL_HMW_Pooled</strain>
    </source>
</reference>
<keyword evidence="6" id="KW-0378">Hydrolase</keyword>
<dbReference type="AlphaFoldDB" id="A0AAE1LW47"/>
<comment type="similarity">
    <text evidence="3">Belongs to the HARBI1 family.</text>
</comment>
<dbReference type="GO" id="GO:0004518">
    <property type="term" value="F:nuclease activity"/>
    <property type="evidence" value="ECO:0007669"/>
    <property type="project" value="UniProtKB-KW"/>
</dbReference>
<proteinExistence type="inferred from homology"/>